<keyword evidence="2" id="KW-1185">Reference proteome</keyword>
<name>A0A8X6XA98_9ARAC</name>
<proteinExistence type="predicted"/>
<dbReference type="Proteomes" id="UP000886998">
    <property type="component" value="Unassembled WGS sequence"/>
</dbReference>
<evidence type="ECO:0000313" key="1">
    <source>
        <dbReference type="EMBL" id="GFY49539.1"/>
    </source>
</evidence>
<reference evidence="1" key="1">
    <citation type="submission" date="2020-08" db="EMBL/GenBank/DDBJ databases">
        <title>Multicomponent nature underlies the extraordinary mechanical properties of spider dragline silk.</title>
        <authorList>
            <person name="Kono N."/>
            <person name="Nakamura H."/>
            <person name="Mori M."/>
            <person name="Yoshida Y."/>
            <person name="Ohtoshi R."/>
            <person name="Malay A.D."/>
            <person name="Moran D.A.P."/>
            <person name="Tomita M."/>
            <person name="Numata K."/>
            <person name="Arakawa K."/>
        </authorList>
    </citation>
    <scope>NUCLEOTIDE SEQUENCE</scope>
</reference>
<organism evidence="1 2">
    <name type="scientific">Trichonephila inaurata madagascariensis</name>
    <dbReference type="NCBI Taxonomy" id="2747483"/>
    <lineage>
        <taxon>Eukaryota</taxon>
        <taxon>Metazoa</taxon>
        <taxon>Ecdysozoa</taxon>
        <taxon>Arthropoda</taxon>
        <taxon>Chelicerata</taxon>
        <taxon>Arachnida</taxon>
        <taxon>Araneae</taxon>
        <taxon>Araneomorphae</taxon>
        <taxon>Entelegynae</taxon>
        <taxon>Araneoidea</taxon>
        <taxon>Nephilidae</taxon>
        <taxon>Trichonephila</taxon>
        <taxon>Trichonephila inaurata</taxon>
    </lineage>
</organism>
<accession>A0A8X6XA98</accession>
<sequence>MVQSLEKVPASSSDRDLELRDPSLRALTLHQRIGQDKKILKEEMDDNMEEKQTWMASIPFFFGCPMCRPRDERGCVEALTGAQKTWGDPNLSILSAEPRVD</sequence>
<dbReference type="AlphaFoldDB" id="A0A8X6XA98"/>
<dbReference type="EMBL" id="BMAV01007074">
    <property type="protein sequence ID" value="GFY49539.1"/>
    <property type="molecule type" value="Genomic_DNA"/>
</dbReference>
<protein>
    <submittedName>
        <fullName evidence="1">Uncharacterized protein</fullName>
    </submittedName>
</protein>
<gene>
    <name evidence="1" type="ORF">TNIN_30201</name>
</gene>
<comment type="caution">
    <text evidence="1">The sequence shown here is derived from an EMBL/GenBank/DDBJ whole genome shotgun (WGS) entry which is preliminary data.</text>
</comment>
<evidence type="ECO:0000313" key="2">
    <source>
        <dbReference type="Proteomes" id="UP000886998"/>
    </source>
</evidence>